<protein>
    <recommendedName>
        <fullName evidence="3">BrnT family toxin</fullName>
    </recommendedName>
</protein>
<evidence type="ECO:0000313" key="1">
    <source>
        <dbReference type="EMBL" id="MBB3119854.1"/>
    </source>
</evidence>
<dbReference type="RefSeq" id="WP_229426217.1">
    <property type="nucleotide sequence ID" value="NZ_JACHXD010000007.1"/>
</dbReference>
<dbReference type="Proteomes" id="UP000541535">
    <property type="component" value="Unassembled WGS sequence"/>
</dbReference>
<gene>
    <name evidence="1" type="ORF">FHS03_002909</name>
</gene>
<sequence>MEMEIEFDAAENLANRKRHGVPLSLAAQLDWDHAVVWPDRRYAYDEQRMAALVLDLQGGYAGLYFVVFVERGKRYRIISLRPANRKEKVKYDNACY</sequence>
<accession>A0A7W5FUJ3</accession>
<dbReference type="AlphaFoldDB" id="A0A7W5FUJ3"/>
<reference evidence="1 2" key="1">
    <citation type="submission" date="2020-08" db="EMBL/GenBank/DDBJ databases">
        <title>Genomic Encyclopedia of Type Strains, Phase III (KMG-III): the genomes of soil and plant-associated and newly described type strains.</title>
        <authorList>
            <person name="Whitman W."/>
        </authorList>
    </citation>
    <scope>NUCLEOTIDE SEQUENCE [LARGE SCALE GENOMIC DNA]</scope>
    <source>
        <strain evidence="1 2">CECT 8897</strain>
    </source>
</reference>
<evidence type="ECO:0008006" key="3">
    <source>
        <dbReference type="Google" id="ProtNLM"/>
    </source>
</evidence>
<proteinExistence type="predicted"/>
<dbReference type="EMBL" id="JACHXD010000007">
    <property type="protein sequence ID" value="MBB3119854.1"/>
    <property type="molecule type" value="Genomic_DNA"/>
</dbReference>
<dbReference type="InterPro" id="IPR007460">
    <property type="entry name" value="BrnT_toxin"/>
</dbReference>
<dbReference type="Pfam" id="PF04365">
    <property type="entry name" value="BrnT_toxin"/>
    <property type="match status" value="1"/>
</dbReference>
<name>A0A7W5FUJ3_9BURK</name>
<dbReference type="Gene3D" id="3.10.450.530">
    <property type="entry name" value="Ribonuclease toxin, BrnT, of type II toxin-antitoxin system"/>
    <property type="match status" value="1"/>
</dbReference>
<organism evidence="1 2">
    <name type="scientific">Pseudoduganella violacea</name>
    <dbReference type="NCBI Taxonomy" id="1715466"/>
    <lineage>
        <taxon>Bacteria</taxon>
        <taxon>Pseudomonadati</taxon>
        <taxon>Pseudomonadota</taxon>
        <taxon>Betaproteobacteria</taxon>
        <taxon>Burkholderiales</taxon>
        <taxon>Oxalobacteraceae</taxon>
        <taxon>Telluria group</taxon>
        <taxon>Pseudoduganella</taxon>
    </lineage>
</organism>
<keyword evidence="2" id="KW-1185">Reference proteome</keyword>
<evidence type="ECO:0000313" key="2">
    <source>
        <dbReference type="Proteomes" id="UP000541535"/>
    </source>
</evidence>
<comment type="caution">
    <text evidence="1">The sequence shown here is derived from an EMBL/GenBank/DDBJ whole genome shotgun (WGS) entry which is preliminary data.</text>
</comment>
<dbReference type="InterPro" id="IPR038573">
    <property type="entry name" value="BrnT_sf"/>
</dbReference>